<feature type="coiled-coil region" evidence="1">
    <location>
        <begin position="266"/>
        <end position="321"/>
    </location>
</feature>
<evidence type="ECO:0008006" key="5">
    <source>
        <dbReference type="Google" id="ProtNLM"/>
    </source>
</evidence>
<organism evidence="3 4">
    <name type="scientific">Cloeon dipterum</name>
    <dbReference type="NCBI Taxonomy" id="197152"/>
    <lineage>
        <taxon>Eukaryota</taxon>
        <taxon>Metazoa</taxon>
        <taxon>Ecdysozoa</taxon>
        <taxon>Arthropoda</taxon>
        <taxon>Hexapoda</taxon>
        <taxon>Insecta</taxon>
        <taxon>Pterygota</taxon>
        <taxon>Palaeoptera</taxon>
        <taxon>Ephemeroptera</taxon>
        <taxon>Pisciforma</taxon>
        <taxon>Baetidae</taxon>
        <taxon>Cloeon</taxon>
    </lineage>
</organism>
<name>A0A8S1C0U2_9INSE</name>
<evidence type="ECO:0000313" key="4">
    <source>
        <dbReference type="Proteomes" id="UP000494165"/>
    </source>
</evidence>
<feature type="region of interest" description="Disordered" evidence="2">
    <location>
        <begin position="1"/>
        <end position="115"/>
    </location>
</feature>
<gene>
    <name evidence="3" type="ORF">CLODIP_2_CD15838</name>
</gene>
<proteinExistence type="predicted"/>
<feature type="compositionally biased region" description="Polar residues" evidence="2">
    <location>
        <begin position="96"/>
        <end position="106"/>
    </location>
</feature>
<feature type="compositionally biased region" description="Basic and acidic residues" evidence="2">
    <location>
        <begin position="55"/>
        <end position="70"/>
    </location>
</feature>
<feature type="region of interest" description="Disordered" evidence="2">
    <location>
        <begin position="164"/>
        <end position="205"/>
    </location>
</feature>
<evidence type="ECO:0000256" key="2">
    <source>
        <dbReference type="SAM" id="MobiDB-lite"/>
    </source>
</evidence>
<reference evidence="3 4" key="1">
    <citation type="submission" date="2020-04" db="EMBL/GenBank/DDBJ databases">
        <authorList>
            <person name="Alioto T."/>
            <person name="Alioto T."/>
            <person name="Gomez Garrido J."/>
        </authorList>
    </citation>
    <scope>NUCLEOTIDE SEQUENCE [LARGE SCALE GENOMIC DNA]</scope>
</reference>
<feature type="compositionally biased region" description="Basic and acidic residues" evidence="2">
    <location>
        <begin position="382"/>
        <end position="396"/>
    </location>
</feature>
<comment type="caution">
    <text evidence="3">The sequence shown here is derived from an EMBL/GenBank/DDBJ whole genome shotgun (WGS) entry which is preliminary data.</text>
</comment>
<evidence type="ECO:0000256" key="1">
    <source>
        <dbReference type="SAM" id="Coils"/>
    </source>
</evidence>
<feature type="region of interest" description="Disordered" evidence="2">
    <location>
        <begin position="364"/>
        <end position="396"/>
    </location>
</feature>
<feature type="compositionally biased region" description="Low complexity" evidence="2">
    <location>
        <begin position="177"/>
        <end position="190"/>
    </location>
</feature>
<keyword evidence="4" id="KW-1185">Reference proteome</keyword>
<dbReference type="OrthoDB" id="6499155at2759"/>
<dbReference type="AlphaFoldDB" id="A0A8S1C0U2"/>
<keyword evidence="1" id="KW-0175">Coiled coil</keyword>
<feature type="region of interest" description="Disordered" evidence="2">
    <location>
        <begin position="241"/>
        <end position="260"/>
    </location>
</feature>
<sequence>MADKSGSNDEENPNLRRRRDSEEEDGAYDDGASSSTGARRPDLGLGHAQKRRGRGSRDDSTPEMPRREDSSSLSFKHFLQAPSSSTGARPKVYDNPRNNYEQNSPPFNRPPAASSEMASALPDFVQDHLVMEQCYLQNNIDIDNLPDFAAMALGQSRGRLPFDLTARNSDDAPQNGSLPLDLAPSAASRPARARSDNVPCDLGLGNSLVQQSPLDLRGGEMNLQDNSVNQSLPDFLSDAPILSGRETDGPVAMVEDNDRNGMTDNERILRRQLTESTRRAEQLESELQRQQEVIRHKEEILRRTNSELAALRRENSSLRQGFGGGQPDHRTQRLAQNLVTAATNAESSLRTLLQGVEDLRILASALDQGPSGQMHSPPRQSPHHDFDHEDRAGPAL</sequence>
<dbReference type="EMBL" id="CADEPI010000006">
    <property type="protein sequence ID" value="CAB3361731.1"/>
    <property type="molecule type" value="Genomic_DNA"/>
</dbReference>
<evidence type="ECO:0000313" key="3">
    <source>
        <dbReference type="EMBL" id="CAB3361731.1"/>
    </source>
</evidence>
<dbReference type="Proteomes" id="UP000494165">
    <property type="component" value="Unassembled WGS sequence"/>
</dbReference>
<accession>A0A8S1C0U2</accession>
<protein>
    <recommendedName>
        <fullName evidence="5">Endosome-associated-trafficking regulator 1</fullName>
    </recommendedName>
</protein>